<dbReference type="AlphaFoldDB" id="A0A315E662"/>
<protein>
    <recommendedName>
        <fullName evidence="4">Lipoprotein</fullName>
    </recommendedName>
</protein>
<dbReference type="EMBL" id="NESN01000003">
    <property type="protein sequence ID" value="PUE53406.1"/>
    <property type="molecule type" value="Genomic_DNA"/>
</dbReference>
<sequence>MKKLIILAFFVALVSGCAHPLNISPDIAAINQGSSVEKFDKNFSYYFSEDLEKEVTTPGGGGDSVRYRPYKELDMGIYKVFSDKFKNVEVLKKPGGNNNSDYLAEVTISTNSSSSSALTWPPTLFGVNITAEFFNLKSGLKEKIYVSGEGRAEFSEFKSNFNLSAKRASEDALKKLTTALSNLKMLANEVVIDSSTKKAPEVSKETRLRDLKRLFDGGLVDINIYNERQKIILQD</sequence>
<feature type="chain" id="PRO_5016373195" description="Lipoprotein" evidence="1">
    <location>
        <begin position="21"/>
        <end position="235"/>
    </location>
</feature>
<evidence type="ECO:0000313" key="3">
    <source>
        <dbReference type="Proteomes" id="UP000250790"/>
    </source>
</evidence>
<gene>
    <name evidence="2" type="ORF">B9Z37_10115</name>
</gene>
<dbReference type="Proteomes" id="UP000250790">
    <property type="component" value="Unassembled WGS sequence"/>
</dbReference>
<evidence type="ECO:0000256" key="1">
    <source>
        <dbReference type="SAM" id="SignalP"/>
    </source>
</evidence>
<accession>A0A315E662</accession>
<comment type="caution">
    <text evidence="2">The sequence shown here is derived from an EMBL/GenBank/DDBJ whole genome shotgun (WGS) entry which is preliminary data.</text>
</comment>
<dbReference type="OrthoDB" id="5540893at2"/>
<reference evidence="2 3" key="1">
    <citation type="submission" date="2017-04" db="EMBL/GenBank/DDBJ databases">
        <title>Unexpected and diverse lifestyles within the genus Limnohabitans.</title>
        <authorList>
            <person name="Kasalicky V."/>
            <person name="Mehrshad M."/>
            <person name="Andrei S.-A."/>
            <person name="Salcher M."/>
            <person name="Kratochvilova H."/>
            <person name="Simek K."/>
            <person name="Ghai R."/>
        </authorList>
    </citation>
    <scope>NUCLEOTIDE SEQUENCE [LARGE SCALE GENOMIC DNA]</scope>
    <source>
        <strain evidence="2 3">II-B4</strain>
    </source>
</reference>
<name>A0A315E662_9BURK</name>
<keyword evidence="3" id="KW-1185">Reference proteome</keyword>
<organism evidence="2 3">
    <name type="scientific">Limnohabitans parvus II-B4</name>
    <dbReference type="NCBI Taxonomy" id="1293052"/>
    <lineage>
        <taxon>Bacteria</taxon>
        <taxon>Pseudomonadati</taxon>
        <taxon>Pseudomonadota</taxon>
        <taxon>Betaproteobacteria</taxon>
        <taxon>Burkholderiales</taxon>
        <taxon>Comamonadaceae</taxon>
        <taxon>Limnohabitans</taxon>
    </lineage>
</organism>
<keyword evidence="1" id="KW-0732">Signal</keyword>
<evidence type="ECO:0008006" key="4">
    <source>
        <dbReference type="Google" id="ProtNLM"/>
    </source>
</evidence>
<feature type="signal peptide" evidence="1">
    <location>
        <begin position="1"/>
        <end position="20"/>
    </location>
</feature>
<proteinExistence type="predicted"/>
<dbReference type="RefSeq" id="WP_108312881.1">
    <property type="nucleotide sequence ID" value="NZ_NESN01000003.1"/>
</dbReference>
<dbReference type="PROSITE" id="PS51257">
    <property type="entry name" value="PROKAR_LIPOPROTEIN"/>
    <property type="match status" value="1"/>
</dbReference>
<evidence type="ECO:0000313" key="2">
    <source>
        <dbReference type="EMBL" id="PUE53406.1"/>
    </source>
</evidence>